<protein>
    <submittedName>
        <fullName evidence="6">TonB family protein</fullName>
    </submittedName>
</protein>
<evidence type="ECO:0000313" key="6">
    <source>
        <dbReference type="EMBL" id="QSQ27225.1"/>
    </source>
</evidence>
<evidence type="ECO:0000256" key="2">
    <source>
        <dbReference type="ARBA" id="ARBA00022692"/>
    </source>
</evidence>
<dbReference type="Proteomes" id="UP000662747">
    <property type="component" value="Chromosome"/>
</dbReference>
<evidence type="ECO:0000313" key="7">
    <source>
        <dbReference type="Proteomes" id="UP000662747"/>
    </source>
</evidence>
<dbReference type="NCBIfam" id="TIGR01352">
    <property type="entry name" value="tonB_Cterm"/>
    <property type="match status" value="1"/>
</dbReference>
<keyword evidence="4" id="KW-0472">Membrane</keyword>
<dbReference type="Gene3D" id="3.30.2420.10">
    <property type="entry name" value="TonB"/>
    <property type="match status" value="1"/>
</dbReference>
<dbReference type="Pfam" id="PF03544">
    <property type="entry name" value="TonB_C"/>
    <property type="match status" value="1"/>
</dbReference>
<dbReference type="InterPro" id="IPR037682">
    <property type="entry name" value="TonB_C"/>
</dbReference>
<keyword evidence="2" id="KW-0812">Transmembrane</keyword>
<name>A0ABX7P9Z9_9BACT</name>
<gene>
    <name evidence="6" type="ORF">JY651_20940</name>
</gene>
<evidence type="ECO:0000256" key="3">
    <source>
        <dbReference type="ARBA" id="ARBA00022989"/>
    </source>
</evidence>
<dbReference type="NCBIfam" id="NF033768">
    <property type="entry name" value="myxo_SS_tail"/>
    <property type="match status" value="1"/>
</dbReference>
<accession>A0ABX7P9Z9</accession>
<dbReference type="RefSeq" id="WP_206728752.1">
    <property type="nucleotide sequence ID" value="NZ_CP071090.1"/>
</dbReference>
<feature type="domain" description="TonB C-terminal" evidence="5">
    <location>
        <begin position="61"/>
        <end position="129"/>
    </location>
</feature>
<reference evidence="6 7" key="1">
    <citation type="submission" date="2021-02" db="EMBL/GenBank/DDBJ databases">
        <title>De Novo genome assembly of isolated myxobacteria.</title>
        <authorList>
            <person name="Stevens D.C."/>
        </authorList>
    </citation>
    <scope>NUCLEOTIDE SEQUENCE [LARGE SCALE GENOMIC DNA]</scope>
    <source>
        <strain evidence="7">SCPEA02</strain>
    </source>
</reference>
<evidence type="ECO:0000259" key="5">
    <source>
        <dbReference type="Pfam" id="PF03544"/>
    </source>
</evidence>
<keyword evidence="7" id="KW-1185">Reference proteome</keyword>
<dbReference type="InterPro" id="IPR049806">
    <property type="entry name" value="MasK-like_C"/>
</dbReference>
<evidence type="ECO:0000256" key="4">
    <source>
        <dbReference type="ARBA" id="ARBA00023136"/>
    </source>
</evidence>
<evidence type="ECO:0000256" key="1">
    <source>
        <dbReference type="ARBA" id="ARBA00004167"/>
    </source>
</evidence>
<organism evidence="6 7">
    <name type="scientific">Pyxidicoccus parkwayensis</name>
    <dbReference type="NCBI Taxonomy" id="2813578"/>
    <lineage>
        <taxon>Bacteria</taxon>
        <taxon>Pseudomonadati</taxon>
        <taxon>Myxococcota</taxon>
        <taxon>Myxococcia</taxon>
        <taxon>Myxococcales</taxon>
        <taxon>Cystobacterineae</taxon>
        <taxon>Myxococcaceae</taxon>
        <taxon>Pyxidicoccus</taxon>
    </lineage>
</organism>
<keyword evidence="3" id="KW-1133">Transmembrane helix</keyword>
<dbReference type="EMBL" id="CP071090">
    <property type="protein sequence ID" value="QSQ27225.1"/>
    <property type="molecule type" value="Genomic_DNA"/>
</dbReference>
<dbReference type="SUPFAM" id="SSF74653">
    <property type="entry name" value="TolA/TonB C-terminal domain"/>
    <property type="match status" value="1"/>
</dbReference>
<dbReference type="InterPro" id="IPR006260">
    <property type="entry name" value="TonB/TolA_C"/>
</dbReference>
<proteinExistence type="predicted"/>
<sequence length="144" mass="16109">MRHFALLLVVLTSCAPRMVSVPPPPLNLEDESTSRDALKEAIRETIASHRGEVVACYEETRRARRSTPEGKLVVRFTIQTDGTVSSPNVQTSTVQSQMFERCVLDRLSTWLFPRQQPPGVVVVAYPFIFKRAPADPPAKHPPTQ</sequence>
<comment type="subcellular location">
    <subcellularLocation>
        <location evidence="1">Membrane</location>
        <topology evidence="1">Single-pass membrane protein</topology>
    </subcellularLocation>
</comment>